<dbReference type="STRING" id="1121869.SAMN03084138_03422"/>
<dbReference type="InterPro" id="IPR009906">
    <property type="entry name" value="D-Glu_cyclase"/>
</dbReference>
<dbReference type="AlphaFoldDB" id="A0A1I5U2K9"/>
<proteinExistence type="inferred from homology"/>
<sequence>MTTTLPTGMERPIAFMQRDAALAEARNLRTKIRRGEFQDATSGYASGLAQGNVVILPKNWADDFLLFCQKNPIACPLLAVSLPGQPLLDALGDDIDIRSDVPEYRVFRHGEFTKETQDISDLWRADMVTFVLGCSFSFEDALMRAGLSLRNIESQSNVSMYKTNIPANPSQHFSGNLVVSMRPFTPADAIRAIQITSRLPKSHGAPIHFGNPEMIGISDISSPDFGDPVTIKDDEIPVFWACGVTPQLAIANARPPIAITHAPGKMLVTDISTEQLSIL</sequence>
<name>A0A1I5U2K9_9GAMM</name>
<reference evidence="4 5" key="1">
    <citation type="submission" date="2016-10" db="EMBL/GenBank/DDBJ databases">
        <authorList>
            <person name="de Groot N.N."/>
        </authorList>
    </citation>
    <scope>NUCLEOTIDE SEQUENCE [LARGE SCALE GENOMIC DNA]</scope>
    <source>
        <strain evidence="4 5">DSM 15893</strain>
    </source>
</reference>
<dbReference type="Gene3D" id="3.40.1640.10">
    <property type="entry name" value="PSTPO5379-like"/>
    <property type="match status" value="1"/>
</dbReference>
<dbReference type="Proteomes" id="UP000182692">
    <property type="component" value="Unassembled WGS sequence"/>
</dbReference>
<dbReference type="GO" id="GO:0016829">
    <property type="term" value="F:lyase activity"/>
    <property type="evidence" value="ECO:0007669"/>
    <property type="project" value="UniProtKB-KW"/>
</dbReference>
<evidence type="ECO:0000256" key="2">
    <source>
        <dbReference type="ARBA" id="ARBA00023239"/>
    </source>
</evidence>
<dbReference type="EC" id="4.2.1.-" evidence="3"/>
<dbReference type="HAMAP" id="MF_01830">
    <property type="entry name" value="Hydro_lyase"/>
    <property type="match status" value="1"/>
</dbReference>
<evidence type="ECO:0000256" key="3">
    <source>
        <dbReference type="HAMAP-Rule" id="MF_01830"/>
    </source>
</evidence>
<dbReference type="Pfam" id="PF07286">
    <property type="entry name" value="D-Glu_cyclase"/>
    <property type="match status" value="1"/>
</dbReference>
<comment type="similarity">
    <text evidence="1 3">Belongs to the D-glutamate cyclase family.</text>
</comment>
<dbReference type="PANTHER" id="PTHR32022:SF10">
    <property type="entry name" value="D-GLUTAMATE CYCLASE, MITOCHONDRIAL"/>
    <property type="match status" value="1"/>
</dbReference>
<dbReference type="SUPFAM" id="SSF160920">
    <property type="entry name" value="PSTPO5379-like"/>
    <property type="match status" value="1"/>
</dbReference>
<evidence type="ECO:0000313" key="4">
    <source>
        <dbReference type="EMBL" id="SFP88816.1"/>
    </source>
</evidence>
<evidence type="ECO:0000256" key="1">
    <source>
        <dbReference type="ARBA" id="ARBA00007896"/>
    </source>
</evidence>
<evidence type="ECO:0000313" key="5">
    <source>
        <dbReference type="Proteomes" id="UP000182692"/>
    </source>
</evidence>
<dbReference type="EMBL" id="FOWR01000028">
    <property type="protein sequence ID" value="SFP88816.1"/>
    <property type="molecule type" value="Genomic_DNA"/>
</dbReference>
<dbReference type="InterPro" id="IPR038021">
    <property type="entry name" value="Putative_hydro-lyase"/>
</dbReference>
<dbReference type="NCBIfam" id="NF003969">
    <property type="entry name" value="PRK05463.1"/>
    <property type="match status" value="1"/>
</dbReference>
<gene>
    <name evidence="4" type="ORF">SAMN03084138_03422</name>
</gene>
<organism evidence="4 5">
    <name type="scientific">Enterovibrio norvegicus DSM 15893</name>
    <dbReference type="NCBI Taxonomy" id="1121869"/>
    <lineage>
        <taxon>Bacteria</taxon>
        <taxon>Pseudomonadati</taxon>
        <taxon>Pseudomonadota</taxon>
        <taxon>Gammaproteobacteria</taxon>
        <taxon>Vibrionales</taxon>
        <taxon>Vibrionaceae</taxon>
        <taxon>Enterovibrio</taxon>
    </lineage>
</organism>
<dbReference type="PIRSF" id="PIRSF029755">
    <property type="entry name" value="UCP029755"/>
    <property type="match status" value="1"/>
</dbReference>
<dbReference type="InterPro" id="IPR016938">
    <property type="entry name" value="UPF0317"/>
</dbReference>
<protein>
    <recommendedName>
        <fullName evidence="3">Putative hydro-lyase SAMN03084138_03422</fullName>
        <ecNumber evidence="3">4.2.1.-</ecNumber>
    </recommendedName>
</protein>
<dbReference type="PANTHER" id="PTHR32022">
    <property type="entry name" value="D-GLUTAMATE CYCLASE, MITOCHONDRIAL"/>
    <property type="match status" value="1"/>
</dbReference>
<accession>A0A1I5U2K9</accession>
<dbReference type="FunFam" id="3.30.2040.10:FF:000001">
    <property type="entry name" value="D-glutamate cyclase, mitochondrial"/>
    <property type="match status" value="1"/>
</dbReference>
<dbReference type="Gene3D" id="3.30.2040.10">
    <property type="entry name" value="PSTPO5379-like domain"/>
    <property type="match status" value="1"/>
</dbReference>
<keyword evidence="2 3" id="KW-0456">Lyase</keyword>